<feature type="coiled-coil region" evidence="1">
    <location>
        <begin position="113"/>
        <end position="147"/>
    </location>
</feature>
<evidence type="ECO:0000256" key="1">
    <source>
        <dbReference type="SAM" id="Coils"/>
    </source>
</evidence>
<name>A0A427A394_ENSVE</name>
<dbReference type="Pfam" id="PF24922">
    <property type="entry name" value="ACBP4_C"/>
    <property type="match status" value="1"/>
</dbReference>
<comment type="caution">
    <text evidence="3">The sequence shown here is derived from an EMBL/GenBank/DDBJ whole genome shotgun (WGS) entry which is preliminary data.</text>
</comment>
<dbReference type="InterPro" id="IPR056819">
    <property type="entry name" value="ACBP4-6_C"/>
</dbReference>
<evidence type="ECO:0000313" key="4">
    <source>
        <dbReference type="Proteomes" id="UP000287651"/>
    </source>
</evidence>
<organism evidence="3 4">
    <name type="scientific">Ensete ventricosum</name>
    <name type="common">Abyssinian banana</name>
    <name type="synonym">Musa ensete</name>
    <dbReference type="NCBI Taxonomy" id="4639"/>
    <lineage>
        <taxon>Eukaryota</taxon>
        <taxon>Viridiplantae</taxon>
        <taxon>Streptophyta</taxon>
        <taxon>Embryophyta</taxon>
        <taxon>Tracheophyta</taxon>
        <taxon>Spermatophyta</taxon>
        <taxon>Magnoliopsida</taxon>
        <taxon>Liliopsida</taxon>
        <taxon>Zingiberales</taxon>
        <taxon>Musaceae</taxon>
        <taxon>Ensete</taxon>
    </lineage>
</organism>
<dbReference type="EMBL" id="AMZH03003948">
    <property type="protein sequence ID" value="RRT70648.1"/>
    <property type="molecule type" value="Genomic_DNA"/>
</dbReference>
<evidence type="ECO:0000259" key="2">
    <source>
        <dbReference type="Pfam" id="PF24922"/>
    </source>
</evidence>
<keyword evidence="1" id="KW-0175">Coiled coil</keyword>
<accession>A0A427A394</accession>
<evidence type="ECO:0000313" key="3">
    <source>
        <dbReference type="EMBL" id="RRT70648.1"/>
    </source>
</evidence>
<sequence length="169" mass="19125">MFLGVSETLVLNMATLVWSVVTTVQGRVPLASEVHKLCLVSHFYILFVLYLQSRIIDGPVSDTIAAMLPTTDASRDMEPEIEPAQYKKIKEIVLENDDSEPLNIRNEVTVRLVEALKAEKGELEGTLNKEQLQTLRLKQEFNEAESRNIELTKASFIFVLLLCKSKDLF</sequence>
<reference evidence="3 4" key="1">
    <citation type="journal article" date="2014" name="Agronomy (Basel)">
        <title>A Draft Genome Sequence for Ensete ventricosum, the Drought-Tolerant Tree Against Hunger.</title>
        <authorList>
            <person name="Harrison J."/>
            <person name="Moore K.A."/>
            <person name="Paszkiewicz K."/>
            <person name="Jones T."/>
            <person name="Grant M."/>
            <person name="Ambacheew D."/>
            <person name="Muzemil S."/>
            <person name="Studholme D.J."/>
        </authorList>
    </citation>
    <scope>NUCLEOTIDE SEQUENCE [LARGE SCALE GENOMIC DNA]</scope>
</reference>
<dbReference type="AlphaFoldDB" id="A0A427A394"/>
<dbReference type="Proteomes" id="UP000287651">
    <property type="component" value="Unassembled WGS sequence"/>
</dbReference>
<protein>
    <recommendedName>
        <fullName evidence="2">Acyl-CoA-binding domain-containing protein</fullName>
    </recommendedName>
</protein>
<gene>
    <name evidence="3" type="ORF">B296_00023416</name>
</gene>
<proteinExistence type="predicted"/>
<feature type="domain" description="Acyl-CoA-binding" evidence="2">
    <location>
        <begin position="112"/>
        <end position="154"/>
    </location>
</feature>